<comment type="caution">
    <text evidence="3">The sequence shown here is derived from an EMBL/GenBank/DDBJ whole genome shotgun (WGS) entry which is preliminary data.</text>
</comment>
<dbReference type="GO" id="GO:0015833">
    <property type="term" value="P:peptide transport"/>
    <property type="evidence" value="ECO:0007669"/>
    <property type="project" value="TreeGrafter"/>
</dbReference>
<dbReference type="EMBL" id="BSET01000001">
    <property type="protein sequence ID" value="GLK01967.1"/>
    <property type="molecule type" value="Genomic_DNA"/>
</dbReference>
<dbReference type="Pfam" id="PF00496">
    <property type="entry name" value="SBP_bac_5"/>
    <property type="match status" value="1"/>
</dbReference>
<dbReference type="PANTHER" id="PTHR30290">
    <property type="entry name" value="PERIPLASMIC BINDING COMPONENT OF ABC TRANSPORTER"/>
    <property type="match status" value="1"/>
</dbReference>
<reference evidence="3" key="2">
    <citation type="submission" date="2023-01" db="EMBL/GenBank/DDBJ databases">
        <authorList>
            <person name="Sun Q."/>
            <person name="Evtushenko L."/>
        </authorList>
    </citation>
    <scope>NUCLEOTIDE SEQUENCE</scope>
    <source>
        <strain evidence="3">VKM Ac-1958</strain>
    </source>
</reference>
<dbReference type="GO" id="GO:0043190">
    <property type="term" value="C:ATP-binding cassette (ABC) transporter complex"/>
    <property type="evidence" value="ECO:0007669"/>
    <property type="project" value="InterPro"/>
</dbReference>
<evidence type="ECO:0000256" key="1">
    <source>
        <dbReference type="SAM" id="MobiDB-lite"/>
    </source>
</evidence>
<dbReference type="PANTHER" id="PTHR30290:SF83">
    <property type="entry name" value="ABC TRANSPORTER SUBSTRATE-BINDING PROTEIN"/>
    <property type="match status" value="1"/>
</dbReference>
<dbReference type="InterPro" id="IPR030678">
    <property type="entry name" value="Peptide/Ni-bd"/>
</dbReference>
<dbReference type="Gene3D" id="3.10.105.10">
    <property type="entry name" value="Dipeptide-binding Protein, Domain 3"/>
    <property type="match status" value="1"/>
</dbReference>
<evidence type="ECO:0000313" key="3">
    <source>
        <dbReference type="EMBL" id="GLK01967.1"/>
    </source>
</evidence>
<dbReference type="GO" id="GO:0042597">
    <property type="term" value="C:periplasmic space"/>
    <property type="evidence" value="ECO:0007669"/>
    <property type="project" value="UniProtKB-ARBA"/>
</dbReference>
<feature type="compositionally biased region" description="Polar residues" evidence="1">
    <location>
        <begin position="76"/>
        <end position="87"/>
    </location>
</feature>
<accession>A0A9W6HT57</accession>
<dbReference type="CDD" id="cd00995">
    <property type="entry name" value="PBP2_NikA_DppA_OppA_like"/>
    <property type="match status" value="1"/>
</dbReference>
<evidence type="ECO:0000313" key="4">
    <source>
        <dbReference type="Proteomes" id="UP001142325"/>
    </source>
</evidence>
<reference evidence="3" key="1">
    <citation type="journal article" date="2014" name="Int. J. Syst. Evol. Microbiol.">
        <title>Complete genome sequence of Corynebacterium casei LMG S-19264T (=DSM 44701T), isolated from a smear-ripened cheese.</title>
        <authorList>
            <consortium name="US DOE Joint Genome Institute (JGI-PGF)"/>
            <person name="Walter F."/>
            <person name="Albersmeier A."/>
            <person name="Kalinowski J."/>
            <person name="Ruckert C."/>
        </authorList>
    </citation>
    <scope>NUCLEOTIDE SEQUENCE</scope>
    <source>
        <strain evidence="3">VKM Ac-1958</strain>
    </source>
</reference>
<dbReference type="GO" id="GO:1904680">
    <property type="term" value="F:peptide transmembrane transporter activity"/>
    <property type="evidence" value="ECO:0007669"/>
    <property type="project" value="TreeGrafter"/>
</dbReference>
<dbReference type="PIRSF" id="PIRSF002741">
    <property type="entry name" value="MppA"/>
    <property type="match status" value="1"/>
</dbReference>
<organism evidence="3 4">
    <name type="scientific">Microbacterium keratanolyticum</name>
    <dbReference type="NCBI Taxonomy" id="67574"/>
    <lineage>
        <taxon>Bacteria</taxon>
        <taxon>Bacillati</taxon>
        <taxon>Actinomycetota</taxon>
        <taxon>Actinomycetes</taxon>
        <taxon>Micrococcales</taxon>
        <taxon>Microbacteriaceae</taxon>
        <taxon>Microbacterium</taxon>
    </lineage>
</organism>
<sequence length="574" mass="61424">MGGGAVTLKYPYAFNGERADCYLSSTGGQVKRNKIALSGVALLAAGTLALAGCAAGGGESDGGGNAGGAADPDAIITTNGSEPENPLIPTNTNEVGGGKILDSIFAGLIFYDADGAPVNDMAEEIITEDPQNLTIKLKKGQKFTDGEEVTADNFIKAWNEGAKASNAHLSSYFFEDIEGFSYDADSELTGLKQVDDYTFTIALNKPASDFALRLGYSAFYPLPDAAFEDMEAFGQNPIGNGPYMIDGADAWQHDVKIDLVRNDDYQGDRKPANGGLTINFYATQEAAYADLLSNEVDVIDAIPTNSLAVFTDELGDRAVNQPAAVFQSFTIGQFLPHFSGEEGELRRQAISMAINREEITNTIFSDTRTPASDFTSPVIDGWSDSVPGSEVLDFNAEEAKKLWAQADAIAPWEGEFKIAYNADGGHDAWVDAVSNQIKNTLGIEASGDPYPTFQDLRSKVNDRTITTAARSGWQADYPGLYNFLGPLYATGAGSNDGDYTNPEFDAAIKAGISNPDAAGQLEDFTKAQEILFNDLPAIPLWYSNVTGGFSENVDNVKFGWNSVPIFYEITKAAK</sequence>
<proteinExistence type="predicted"/>
<dbReference type="InterPro" id="IPR039424">
    <property type="entry name" value="SBP_5"/>
</dbReference>
<dbReference type="AlphaFoldDB" id="A0A9W6HT57"/>
<protein>
    <submittedName>
        <fullName evidence="3">ABC transporter substrate-binding protein</fullName>
    </submittedName>
</protein>
<feature type="domain" description="Solute-binding protein family 5" evidence="2">
    <location>
        <begin position="117"/>
        <end position="494"/>
    </location>
</feature>
<dbReference type="SUPFAM" id="SSF53850">
    <property type="entry name" value="Periplasmic binding protein-like II"/>
    <property type="match status" value="1"/>
</dbReference>
<feature type="region of interest" description="Disordered" evidence="1">
    <location>
        <begin position="61"/>
        <end position="87"/>
    </location>
</feature>
<dbReference type="Gene3D" id="3.40.190.10">
    <property type="entry name" value="Periplasmic binding protein-like II"/>
    <property type="match status" value="1"/>
</dbReference>
<dbReference type="Proteomes" id="UP001142325">
    <property type="component" value="Unassembled WGS sequence"/>
</dbReference>
<dbReference type="InterPro" id="IPR000914">
    <property type="entry name" value="SBP_5_dom"/>
</dbReference>
<evidence type="ECO:0000259" key="2">
    <source>
        <dbReference type="Pfam" id="PF00496"/>
    </source>
</evidence>
<dbReference type="Gene3D" id="3.90.76.10">
    <property type="entry name" value="Dipeptide-binding Protein, Domain 1"/>
    <property type="match status" value="1"/>
</dbReference>
<name>A0A9W6HT57_9MICO</name>
<keyword evidence="4" id="KW-1185">Reference proteome</keyword>
<gene>
    <name evidence="3" type="ORF">GCM10017596_16820</name>
</gene>